<dbReference type="InterPro" id="IPR002110">
    <property type="entry name" value="Ankyrin_rpt"/>
</dbReference>
<name>A0A1C7MND8_GRIFR</name>
<evidence type="ECO:0000313" key="2">
    <source>
        <dbReference type="EMBL" id="OBZ78391.1"/>
    </source>
</evidence>
<dbReference type="EMBL" id="LUGG01000002">
    <property type="protein sequence ID" value="OBZ78391.1"/>
    <property type="molecule type" value="Genomic_DNA"/>
</dbReference>
<dbReference type="STRING" id="5627.A0A1C7MND8"/>
<dbReference type="Proteomes" id="UP000092993">
    <property type="component" value="Unassembled WGS sequence"/>
</dbReference>
<evidence type="ECO:0000313" key="3">
    <source>
        <dbReference type="Proteomes" id="UP000092993"/>
    </source>
</evidence>
<dbReference type="InterPro" id="IPR036770">
    <property type="entry name" value="Ankyrin_rpt-contain_sf"/>
</dbReference>
<feature type="repeat" description="ANK" evidence="1">
    <location>
        <begin position="203"/>
        <end position="225"/>
    </location>
</feature>
<organism evidence="2 3">
    <name type="scientific">Grifola frondosa</name>
    <name type="common">Maitake</name>
    <name type="synonym">Polyporus frondosus</name>
    <dbReference type="NCBI Taxonomy" id="5627"/>
    <lineage>
        <taxon>Eukaryota</taxon>
        <taxon>Fungi</taxon>
        <taxon>Dikarya</taxon>
        <taxon>Basidiomycota</taxon>
        <taxon>Agaricomycotina</taxon>
        <taxon>Agaricomycetes</taxon>
        <taxon>Polyporales</taxon>
        <taxon>Grifolaceae</taxon>
        <taxon>Grifola</taxon>
    </lineage>
</organism>
<reference evidence="2 3" key="1">
    <citation type="submission" date="2016-03" db="EMBL/GenBank/DDBJ databases">
        <title>Whole genome sequencing of Grifola frondosa 9006-11.</title>
        <authorList>
            <person name="Min B."/>
            <person name="Park H."/>
            <person name="Kim J.-G."/>
            <person name="Cho H."/>
            <person name="Oh Y.-L."/>
            <person name="Kong W.-S."/>
            <person name="Choi I.-G."/>
        </authorList>
    </citation>
    <scope>NUCLEOTIDE SEQUENCE [LARGE SCALE GENOMIC DNA]</scope>
    <source>
        <strain evidence="2 3">9006-11</strain>
    </source>
</reference>
<dbReference type="Gene3D" id="1.25.40.20">
    <property type="entry name" value="Ankyrin repeat-containing domain"/>
    <property type="match status" value="1"/>
</dbReference>
<keyword evidence="1" id="KW-0040">ANK repeat</keyword>
<dbReference type="PROSITE" id="PS50297">
    <property type="entry name" value="ANK_REP_REGION"/>
    <property type="match status" value="1"/>
</dbReference>
<dbReference type="OMA" id="RECTCAT"/>
<protein>
    <submittedName>
        <fullName evidence="2">Uncharacterized protein</fullName>
    </submittedName>
</protein>
<dbReference type="SUPFAM" id="SSF48403">
    <property type="entry name" value="Ankyrin repeat"/>
    <property type="match status" value="1"/>
</dbReference>
<accession>A0A1C7MND8</accession>
<comment type="caution">
    <text evidence="2">The sequence shown here is derived from an EMBL/GenBank/DDBJ whole genome shotgun (WGS) entry which is preliminary data.</text>
</comment>
<dbReference type="AlphaFoldDB" id="A0A1C7MND8"/>
<dbReference type="PROSITE" id="PS50088">
    <property type="entry name" value="ANK_REPEAT"/>
    <property type="match status" value="1"/>
</dbReference>
<proteinExistence type="predicted"/>
<gene>
    <name evidence="2" type="ORF">A0H81_02185</name>
</gene>
<sequence>MCIDRMLCRENFLAITSNYPDLHAFSVNFFNSFGWLKPEFTDNEYHKGTGVWGCELDEGMIVYVLSIKVIPAFRCTGIGSHMLKTLMECRETLDASFFFCRPQATEKLSNKGERENVVAHLITTLRKFNFHVYPLLPTPMGMITTFQDGKGPLFFKASSTQRASCAKSSQPPYPTPQFRYPVEWSIISYGSAPPKDFADKDEHGFSTLHIAAAFHNITVVRLLLSLPGEVRNIVRADLHWRGNVDGQTPLEACEYDLRAQRECTCATFGRWDGHPADALRVAFLLRRAAEGYFPDYSPMRSEPTQEEDEYVRAHRLGCSCGACTEGWLAPRMRFRLAAQAAAQDVAMADACSLFDGTQPLSADGVRTVARSVGMEHVPMRLWRSVTEGFHDGYRAVFRAIALVLNSDAGIPDAATVRVDASNAFLKCGGRVEHALACVIDRAVLEAGAWDRSVAGDKTWAALPRCENDLEFGLVRERLGLDPD</sequence>
<evidence type="ECO:0000256" key="1">
    <source>
        <dbReference type="PROSITE-ProRule" id="PRU00023"/>
    </source>
</evidence>
<keyword evidence="3" id="KW-1185">Reference proteome</keyword>
<dbReference type="OrthoDB" id="508139at2759"/>